<dbReference type="Proteomes" id="UP000276232">
    <property type="component" value="Unassembled WGS sequence"/>
</dbReference>
<dbReference type="InterPro" id="IPR011761">
    <property type="entry name" value="ATP-grasp"/>
</dbReference>
<sequence length="294" mass="30889">MTAAPVVLLATCAEVADLDADSRALADALRARGADVRPAVWDAEVDWAAADLVVVRSTWDYVPRREEYLAWAARVAAVTRLENPPDLLRWSTDKAYLEDLRAAGLPVVPSAVLAPGDGGDHPFLGVEHVVKPTVSAGSKDTLRLGADAEGARRSADHVLALHAEGRTALVQPYLAAVDDDGETAVVCADGEVVHAVRKGPLLERGGGRVEGLFAEENISARTAAEAELEVARAALDVVRGRTGRAPLYARVDLLPSEDGPVLLELELAEPSLFLDVTPGAADAVAAAVLRRVAG</sequence>
<evidence type="ECO:0000256" key="1">
    <source>
        <dbReference type="PROSITE-ProRule" id="PRU00409"/>
    </source>
</evidence>
<dbReference type="InterPro" id="IPR053191">
    <property type="entry name" value="DcsG_Biosynth_Enzyme"/>
</dbReference>
<proteinExistence type="predicted"/>
<comment type="caution">
    <text evidence="3">The sequence shown here is derived from an EMBL/GenBank/DDBJ whole genome shotgun (WGS) entry which is preliminary data.</text>
</comment>
<accession>A0A3N1HQB1</accession>
<dbReference type="PANTHER" id="PTHR39217">
    <property type="match status" value="1"/>
</dbReference>
<dbReference type="RefSeq" id="WP_123378953.1">
    <property type="nucleotide sequence ID" value="NZ_RJKN01000002.1"/>
</dbReference>
<keyword evidence="1" id="KW-0547">Nucleotide-binding</keyword>
<feature type="domain" description="ATP-grasp" evidence="2">
    <location>
        <begin position="97"/>
        <end position="293"/>
    </location>
</feature>
<dbReference type="InParanoid" id="A0A3N1HQB1"/>
<dbReference type="PANTHER" id="PTHR39217:SF1">
    <property type="entry name" value="GLUTATHIONE SYNTHETASE"/>
    <property type="match status" value="1"/>
</dbReference>
<dbReference type="GO" id="GO:0046872">
    <property type="term" value="F:metal ion binding"/>
    <property type="evidence" value="ECO:0007669"/>
    <property type="project" value="InterPro"/>
</dbReference>
<organism evidence="3 4">
    <name type="scientific">Pseudokineococcus lusitanus</name>
    <dbReference type="NCBI Taxonomy" id="763993"/>
    <lineage>
        <taxon>Bacteria</taxon>
        <taxon>Bacillati</taxon>
        <taxon>Actinomycetota</taxon>
        <taxon>Actinomycetes</taxon>
        <taxon>Kineosporiales</taxon>
        <taxon>Kineosporiaceae</taxon>
        <taxon>Pseudokineococcus</taxon>
    </lineage>
</organism>
<keyword evidence="1" id="KW-0067">ATP-binding</keyword>
<dbReference type="Gene3D" id="3.30.470.20">
    <property type="entry name" value="ATP-grasp fold, B domain"/>
    <property type="match status" value="1"/>
</dbReference>
<reference evidence="3 4" key="1">
    <citation type="journal article" date="2015" name="Stand. Genomic Sci.">
        <title>Genomic Encyclopedia of Bacterial and Archaeal Type Strains, Phase III: the genomes of soil and plant-associated and newly described type strains.</title>
        <authorList>
            <person name="Whitman W.B."/>
            <person name="Woyke T."/>
            <person name="Klenk H.P."/>
            <person name="Zhou Y."/>
            <person name="Lilburn T.G."/>
            <person name="Beck B.J."/>
            <person name="De Vos P."/>
            <person name="Vandamme P."/>
            <person name="Eisen J.A."/>
            <person name="Garrity G."/>
            <person name="Hugenholtz P."/>
            <person name="Kyrpides N.C."/>
        </authorList>
    </citation>
    <scope>NUCLEOTIDE SEQUENCE [LARGE SCALE GENOMIC DNA]</scope>
    <source>
        <strain evidence="3 4">CECT 7306</strain>
    </source>
</reference>
<evidence type="ECO:0000259" key="2">
    <source>
        <dbReference type="PROSITE" id="PS50975"/>
    </source>
</evidence>
<name>A0A3N1HQB1_9ACTN</name>
<dbReference type="AlphaFoldDB" id="A0A3N1HQB1"/>
<evidence type="ECO:0000313" key="4">
    <source>
        <dbReference type="Proteomes" id="UP000276232"/>
    </source>
</evidence>
<protein>
    <recommendedName>
        <fullName evidence="2">ATP-grasp domain-containing protein</fullName>
    </recommendedName>
</protein>
<dbReference type="GO" id="GO:0005524">
    <property type="term" value="F:ATP binding"/>
    <property type="evidence" value="ECO:0007669"/>
    <property type="project" value="UniProtKB-UniRule"/>
</dbReference>
<evidence type="ECO:0000313" key="3">
    <source>
        <dbReference type="EMBL" id="ROP44703.1"/>
    </source>
</evidence>
<dbReference type="EMBL" id="RJKN01000002">
    <property type="protein sequence ID" value="ROP44703.1"/>
    <property type="molecule type" value="Genomic_DNA"/>
</dbReference>
<keyword evidence="4" id="KW-1185">Reference proteome</keyword>
<dbReference type="OrthoDB" id="3373978at2"/>
<dbReference type="SUPFAM" id="SSF56059">
    <property type="entry name" value="Glutathione synthetase ATP-binding domain-like"/>
    <property type="match status" value="1"/>
</dbReference>
<gene>
    <name evidence="3" type="ORF">EDC03_0829</name>
</gene>
<dbReference type="PROSITE" id="PS50975">
    <property type="entry name" value="ATP_GRASP"/>
    <property type="match status" value="1"/>
</dbReference>